<reference evidence="2 3" key="1">
    <citation type="journal article" date="2016" name="Sci. Rep.">
        <title>Penicillium arizonense, a new, genome sequenced fungal species, reveals a high chemical diversity in secreted metabolites.</title>
        <authorList>
            <person name="Grijseels S."/>
            <person name="Nielsen J.C."/>
            <person name="Randelovic M."/>
            <person name="Nielsen J."/>
            <person name="Nielsen K.F."/>
            <person name="Workman M."/>
            <person name="Frisvad J.C."/>
        </authorList>
    </citation>
    <scope>NUCLEOTIDE SEQUENCE [LARGE SCALE GENOMIC DNA]</scope>
    <source>
        <strain evidence="2 3">CBS 141311</strain>
    </source>
</reference>
<keyword evidence="1" id="KW-0732">Signal</keyword>
<dbReference type="Gene3D" id="3.40.390.10">
    <property type="entry name" value="Collagenase (Catalytic Domain)"/>
    <property type="match status" value="1"/>
</dbReference>
<evidence type="ECO:0000256" key="1">
    <source>
        <dbReference type="SAM" id="SignalP"/>
    </source>
</evidence>
<sequence>MATMAWTKVVFLLPFFWLQLACVHSYNIDKSCDSIKSKLETAVEKSMALAKLSFDELGRDDPNVKELRGWFFLDKNIDQVKMVYHNVQEYGTLNKADTDEVMQPTIYCDLSRYEETTRKTKDGKDEPALFDKERKTVSGLSKEYKGCKTGDTVAYRSRTERLSDKKMLHNDIQICPWYLAVLGHSPFTNLDDLPDRTGKPSYDPTRAFSNSEPKANVFASRLDVTLLHEFTHALPDYAGSTLDHAYQWTDCTAVGNREVGCMNADSYSFFATGVDMIKVRRFKFTKEGGAQKINKATKRAEQLVMKPWNA</sequence>
<dbReference type="AlphaFoldDB" id="A0A1F5LMG4"/>
<organism evidence="2 3">
    <name type="scientific">Penicillium arizonense</name>
    <dbReference type="NCBI Taxonomy" id="1835702"/>
    <lineage>
        <taxon>Eukaryota</taxon>
        <taxon>Fungi</taxon>
        <taxon>Dikarya</taxon>
        <taxon>Ascomycota</taxon>
        <taxon>Pezizomycotina</taxon>
        <taxon>Eurotiomycetes</taxon>
        <taxon>Eurotiomycetidae</taxon>
        <taxon>Eurotiales</taxon>
        <taxon>Aspergillaceae</taxon>
        <taxon>Penicillium</taxon>
    </lineage>
</organism>
<evidence type="ECO:0000313" key="3">
    <source>
        <dbReference type="Proteomes" id="UP000177622"/>
    </source>
</evidence>
<accession>A0A1F5LMG4</accession>
<dbReference type="EMBL" id="LXJU01000006">
    <property type="protein sequence ID" value="OGE54398.1"/>
    <property type="molecule type" value="Genomic_DNA"/>
</dbReference>
<feature type="signal peptide" evidence="1">
    <location>
        <begin position="1"/>
        <end position="25"/>
    </location>
</feature>
<feature type="chain" id="PRO_5009519705" evidence="1">
    <location>
        <begin position="26"/>
        <end position="310"/>
    </location>
</feature>
<gene>
    <name evidence="2" type="ORF">PENARI_c006G04305</name>
</gene>
<proteinExistence type="predicted"/>
<keyword evidence="3" id="KW-1185">Reference proteome</keyword>
<name>A0A1F5LMG4_PENAI</name>
<dbReference type="OrthoDB" id="4507347at2759"/>
<dbReference type="SUPFAM" id="SSF55486">
    <property type="entry name" value="Metalloproteases ('zincins'), catalytic domain"/>
    <property type="match status" value="2"/>
</dbReference>
<dbReference type="GeneID" id="34575024"/>
<protein>
    <submittedName>
        <fullName evidence="2">Uncharacterized protein</fullName>
    </submittedName>
</protein>
<dbReference type="Proteomes" id="UP000177622">
    <property type="component" value="Unassembled WGS sequence"/>
</dbReference>
<evidence type="ECO:0000313" key="2">
    <source>
        <dbReference type="EMBL" id="OGE54398.1"/>
    </source>
</evidence>
<dbReference type="RefSeq" id="XP_022489833.1">
    <property type="nucleotide sequence ID" value="XM_022630290.1"/>
</dbReference>
<comment type="caution">
    <text evidence="2">The sequence shown here is derived from an EMBL/GenBank/DDBJ whole genome shotgun (WGS) entry which is preliminary data.</text>
</comment>
<dbReference type="GO" id="GO:0008237">
    <property type="term" value="F:metallopeptidase activity"/>
    <property type="evidence" value="ECO:0007669"/>
    <property type="project" value="InterPro"/>
</dbReference>
<dbReference type="InterPro" id="IPR024079">
    <property type="entry name" value="MetalloPept_cat_dom_sf"/>
</dbReference>